<dbReference type="STRING" id="320771.Cflav_PD4567"/>
<proteinExistence type="predicted"/>
<organism evidence="1 2">
    <name type="scientific">Pedosphaera parvula (strain Ellin514)</name>
    <dbReference type="NCBI Taxonomy" id="320771"/>
    <lineage>
        <taxon>Bacteria</taxon>
        <taxon>Pseudomonadati</taxon>
        <taxon>Verrucomicrobiota</taxon>
        <taxon>Pedosphaerae</taxon>
        <taxon>Pedosphaerales</taxon>
        <taxon>Pedosphaeraceae</taxon>
        <taxon>Pedosphaera</taxon>
    </lineage>
</organism>
<evidence type="ECO:0000313" key="2">
    <source>
        <dbReference type="Proteomes" id="UP000003688"/>
    </source>
</evidence>
<sequence length="72" mass="7873">MQLGVAAQDFQVRNWYVENGLPDSTVTSPAQTPDGYLWVGTRKGLARFDGESFKRIETGGGNPLHDSSVWGC</sequence>
<name>B9XE13_PEDPL</name>
<dbReference type="SUPFAM" id="SSF63829">
    <property type="entry name" value="Calcium-dependent phosphotriesterase"/>
    <property type="match status" value="1"/>
</dbReference>
<dbReference type="Gene3D" id="2.130.10.10">
    <property type="entry name" value="YVTN repeat-like/Quinoprotein amine dehydrogenase"/>
    <property type="match status" value="1"/>
</dbReference>
<gene>
    <name evidence="1" type="ORF">Cflav_PD4567</name>
</gene>
<accession>B9XE13</accession>
<protein>
    <recommendedName>
        <fullName evidence="3">Two component regulator propeller domain protein</fullName>
    </recommendedName>
</protein>
<keyword evidence="2" id="KW-1185">Reference proteome</keyword>
<dbReference type="Proteomes" id="UP000003688">
    <property type="component" value="Unassembled WGS sequence"/>
</dbReference>
<dbReference type="InterPro" id="IPR015943">
    <property type="entry name" value="WD40/YVTN_repeat-like_dom_sf"/>
</dbReference>
<reference evidence="1 2" key="1">
    <citation type="journal article" date="2011" name="J. Bacteriol.">
        <title>Genome sequence of 'Pedosphaera parvula' Ellin514, an aerobic Verrucomicrobial isolate from pasture soil.</title>
        <authorList>
            <person name="Kant R."/>
            <person name="van Passel M.W."/>
            <person name="Sangwan P."/>
            <person name="Palva A."/>
            <person name="Lucas S."/>
            <person name="Copeland A."/>
            <person name="Lapidus A."/>
            <person name="Glavina Del Rio T."/>
            <person name="Dalin E."/>
            <person name="Tice H."/>
            <person name="Bruce D."/>
            <person name="Goodwin L."/>
            <person name="Pitluck S."/>
            <person name="Chertkov O."/>
            <person name="Larimer F.W."/>
            <person name="Land M.L."/>
            <person name="Hauser L."/>
            <person name="Brettin T.S."/>
            <person name="Detter J.C."/>
            <person name="Han S."/>
            <person name="de Vos W.M."/>
            <person name="Janssen P.H."/>
            <person name="Smidt H."/>
        </authorList>
    </citation>
    <scope>NUCLEOTIDE SEQUENCE [LARGE SCALE GENOMIC DNA]</scope>
    <source>
        <strain evidence="1 2">Ellin514</strain>
    </source>
</reference>
<evidence type="ECO:0000313" key="1">
    <source>
        <dbReference type="EMBL" id="EEF61904.1"/>
    </source>
</evidence>
<evidence type="ECO:0008006" key="3">
    <source>
        <dbReference type="Google" id="ProtNLM"/>
    </source>
</evidence>
<comment type="caution">
    <text evidence="1">The sequence shown here is derived from an EMBL/GenBank/DDBJ whole genome shotgun (WGS) entry which is preliminary data.</text>
</comment>
<dbReference type="EMBL" id="ABOX02000007">
    <property type="protein sequence ID" value="EEF61904.1"/>
    <property type="molecule type" value="Genomic_DNA"/>
</dbReference>
<dbReference type="AlphaFoldDB" id="B9XE13"/>